<dbReference type="Proteomes" id="UP000823786">
    <property type="component" value="Unassembled WGS sequence"/>
</dbReference>
<comment type="caution">
    <text evidence="1">The sequence shown here is derived from an EMBL/GenBank/DDBJ whole genome shotgun (WGS) entry which is preliminary data.</text>
</comment>
<accession>A0ABS4EUA3</accession>
<dbReference type="EMBL" id="JAGGJV010000011">
    <property type="protein sequence ID" value="MBP1861538.1"/>
    <property type="molecule type" value="Genomic_DNA"/>
</dbReference>
<keyword evidence="2" id="KW-1185">Reference proteome</keyword>
<gene>
    <name evidence="1" type="ORF">J2Z75_005067</name>
</gene>
<evidence type="ECO:0000313" key="2">
    <source>
        <dbReference type="Proteomes" id="UP000823786"/>
    </source>
</evidence>
<evidence type="ECO:0000313" key="1">
    <source>
        <dbReference type="EMBL" id="MBP1861538.1"/>
    </source>
</evidence>
<sequence>MVLTARNGMQIVHRHFAIRARLLLAILVVLLIVAPLSANGANTPCSGRKGGVDRCQGETFICKDGSVSASKKSCSAVMGGAGLMSSPSQEMTPALSDDCSCRSGRFCVGPRGGHYCLSDSGKKSYLKK</sequence>
<organism evidence="1 2">
    <name type="scientific">Rhizobium herbae</name>
    <dbReference type="NCBI Taxonomy" id="508661"/>
    <lineage>
        <taxon>Bacteria</taxon>
        <taxon>Pseudomonadati</taxon>
        <taxon>Pseudomonadota</taxon>
        <taxon>Alphaproteobacteria</taxon>
        <taxon>Hyphomicrobiales</taxon>
        <taxon>Rhizobiaceae</taxon>
        <taxon>Rhizobium/Agrobacterium group</taxon>
        <taxon>Rhizobium</taxon>
    </lineage>
</organism>
<name>A0ABS4EUA3_9HYPH</name>
<dbReference type="RefSeq" id="WP_234937555.1">
    <property type="nucleotide sequence ID" value="NZ_JAGGJV010000011.1"/>
</dbReference>
<protein>
    <submittedName>
        <fullName evidence="1">Uncharacterized protein</fullName>
    </submittedName>
</protein>
<proteinExistence type="predicted"/>
<reference evidence="1 2" key="1">
    <citation type="submission" date="2021-03" db="EMBL/GenBank/DDBJ databases">
        <title>Genomic Encyclopedia of Type Strains, Phase IV (KMG-IV): sequencing the most valuable type-strain genomes for metagenomic binning, comparative biology and taxonomic classification.</title>
        <authorList>
            <person name="Goeker M."/>
        </authorList>
    </citation>
    <scope>NUCLEOTIDE SEQUENCE [LARGE SCALE GENOMIC DNA]</scope>
    <source>
        <strain evidence="1 2">DSM 26427</strain>
    </source>
</reference>